<dbReference type="Pfam" id="PF00153">
    <property type="entry name" value="Mito_carr"/>
    <property type="match status" value="1"/>
</dbReference>
<dbReference type="PANTHER" id="PTHR46080">
    <property type="entry name" value="MITOCHONDRIAL SUBSTRATE CARRIER FAMILY PROTEIN J"/>
    <property type="match status" value="1"/>
</dbReference>
<proteinExistence type="inferred from homology"/>
<dbReference type="SUPFAM" id="SSF103506">
    <property type="entry name" value="Mitochondrial carrier"/>
    <property type="match status" value="1"/>
</dbReference>
<organism evidence="6 7">
    <name type="scientific">Cocos nucifera</name>
    <name type="common">Coconut palm</name>
    <dbReference type="NCBI Taxonomy" id="13894"/>
    <lineage>
        <taxon>Eukaryota</taxon>
        <taxon>Viridiplantae</taxon>
        <taxon>Streptophyta</taxon>
        <taxon>Embryophyta</taxon>
        <taxon>Tracheophyta</taxon>
        <taxon>Spermatophyta</taxon>
        <taxon>Magnoliopsida</taxon>
        <taxon>Liliopsida</taxon>
        <taxon>Arecaceae</taxon>
        <taxon>Arecoideae</taxon>
        <taxon>Cocoseae</taxon>
        <taxon>Attaleinae</taxon>
        <taxon>Cocos</taxon>
    </lineage>
</organism>
<keyword evidence="7" id="KW-1185">Reference proteome</keyword>
<keyword evidence="3 4" id="KW-0472">Membrane</keyword>
<evidence type="ECO:0000256" key="2">
    <source>
        <dbReference type="ARBA" id="ARBA00022692"/>
    </source>
</evidence>
<dbReference type="GO" id="GO:0016020">
    <property type="term" value="C:membrane"/>
    <property type="evidence" value="ECO:0007669"/>
    <property type="project" value="UniProtKB-SubCell"/>
</dbReference>
<reference evidence="6" key="1">
    <citation type="journal article" date="2017" name="Gigascience">
        <title>The genome draft of coconut (Cocos nucifera).</title>
        <authorList>
            <person name="Xiao Y."/>
            <person name="Xu P."/>
            <person name="Fan H."/>
            <person name="Baudouin L."/>
            <person name="Xia W."/>
            <person name="Bocs S."/>
            <person name="Xu J."/>
            <person name="Li Q."/>
            <person name="Guo A."/>
            <person name="Zhou L."/>
            <person name="Li J."/>
            <person name="Wu Y."/>
            <person name="Ma Z."/>
            <person name="Armero A."/>
            <person name="Issali A.E."/>
            <person name="Liu N."/>
            <person name="Peng M."/>
            <person name="Yang Y."/>
        </authorList>
    </citation>
    <scope>NUCLEOTIDE SEQUENCE</scope>
    <source>
        <tissue evidence="6">Spear leaf of Hainan Tall coconut</tissue>
    </source>
</reference>
<name>A0A8K0N6Z7_COCNU</name>
<gene>
    <name evidence="6" type="ORF">COCNU_09G000810</name>
</gene>
<dbReference type="OrthoDB" id="250329at2759"/>
<comment type="subcellular location">
    <subcellularLocation>
        <location evidence="1">Membrane</location>
        <topology evidence="1">Multi-pass membrane protein</topology>
    </subcellularLocation>
</comment>
<dbReference type="PROSITE" id="PS50920">
    <property type="entry name" value="SOLCAR"/>
    <property type="match status" value="1"/>
</dbReference>
<dbReference type="PANTHER" id="PTHR46080:SF4">
    <property type="entry name" value="MITOCHONDRIAL CARRIER PROTEIN, EXPRESSED"/>
    <property type="match status" value="1"/>
</dbReference>
<reference evidence="6" key="2">
    <citation type="submission" date="2019-07" db="EMBL/GenBank/DDBJ databases">
        <authorList>
            <person name="Yang Y."/>
            <person name="Bocs S."/>
            <person name="Baudouin L."/>
        </authorList>
    </citation>
    <scope>NUCLEOTIDE SEQUENCE</scope>
    <source>
        <tissue evidence="6">Spear leaf of Hainan Tall coconut</tissue>
    </source>
</reference>
<comment type="caution">
    <text evidence="6">The sequence shown here is derived from an EMBL/GenBank/DDBJ whole genome shotgun (WGS) entry which is preliminary data.</text>
</comment>
<evidence type="ECO:0000256" key="5">
    <source>
        <dbReference type="RuleBase" id="RU000488"/>
    </source>
</evidence>
<comment type="similarity">
    <text evidence="5">Belongs to the mitochondrial carrier (TC 2.A.29) family.</text>
</comment>
<keyword evidence="2 4" id="KW-0812">Transmembrane</keyword>
<evidence type="ECO:0000313" key="6">
    <source>
        <dbReference type="EMBL" id="KAG1360618.1"/>
    </source>
</evidence>
<sequence>MVVLKTCLQVTHPSPSCIRVVASILRHECLRGFYKGFTTSLTGTIPARALYVSTLEVTKSAVGTTTV</sequence>
<keyword evidence="5" id="KW-0813">Transport</keyword>
<dbReference type="InterPro" id="IPR023395">
    <property type="entry name" value="MCP_dom_sf"/>
</dbReference>
<protein>
    <submittedName>
        <fullName evidence="6">Putative Mitochondrial arginine transporter BAC2</fullName>
    </submittedName>
</protein>
<feature type="repeat" description="Solcar" evidence="4">
    <location>
        <begin position="1"/>
        <end position="61"/>
    </location>
</feature>
<dbReference type="InterPro" id="IPR018108">
    <property type="entry name" value="MCP_transmembrane"/>
</dbReference>
<evidence type="ECO:0000313" key="7">
    <source>
        <dbReference type="Proteomes" id="UP000797356"/>
    </source>
</evidence>
<dbReference type="Proteomes" id="UP000797356">
    <property type="component" value="Chromosome 9"/>
</dbReference>
<dbReference type="AlphaFoldDB" id="A0A8K0N6Z7"/>
<evidence type="ECO:0000256" key="4">
    <source>
        <dbReference type="PROSITE-ProRule" id="PRU00282"/>
    </source>
</evidence>
<dbReference type="EMBL" id="CM017880">
    <property type="protein sequence ID" value="KAG1360618.1"/>
    <property type="molecule type" value="Genomic_DNA"/>
</dbReference>
<evidence type="ECO:0000256" key="3">
    <source>
        <dbReference type="ARBA" id="ARBA00023136"/>
    </source>
</evidence>
<accession>A0A8K0N6Z7</accession>
<evidence type="ECO:0000256" key="1">
    <source>
        <dbReference type="ARBA" id="ARBA00004141"/>
    </source>
</evidence>
<dbReference type="Gene3D" id="1.50.40.10">
    <property type="entry name" value="Mitochondrial carrier domain"/>
    <property type="match status" value="1"/>
</dbReference>